<geneLocation type="plasmid" evidence="9 10">
    <name>pRLG203</name>
</geneLocation>
<dbReference type="PROSITE" id="PS00455">
    <property type="entry name" value="AMP_BINDING"/>
    <property type="match status" value="1"/>
</dbReference>
<evidence type="ECO:0000256" key="3">
    <source>
        <dbReference type="ARBA" id="ARBA00022723"/>
    </source>
</evidence>
<dbReference type="Gene3D" id="3.30.300.30">
    <property type="match status" value="1"/>
</dbReference>
<feature type="domain" description="AMP-dependent synthetase/ligase" evidence="7">
    <location>
        <begin position="23"/>
        <end position="387"/>
    </location>
</feature>
<dbReference type="EMBL" id="CP001195">
    <property type="protein sequence ID" value="ACI59700.1"/>
    <property type="molecule type" value="Genomic_DNA"/>
</dbReference>
<dbReference type="KEGG" id="rlt:Rleg2_6334"/>
<dbReference type="InterPro" id="IPR000873">
    <property type="entry name" value="AMP-dep_synth/lig_dom"/>
</dbReference>
<dbReference type="RefSeq" id="WP_012559966.1">
    <property type="nucleotide sequence ID" value="NC_011370.1"/>
</dbReference>
<proteinExistence type="inferred from homology"/>
<dbReference type="PANTHER" id="PTHR43201">
    <property type="entry name" value="ACYL-COA SYNTHETASE"/>
    <property type="match status" value="1"/>
</dbReference>
<dbReference type="SUPFAM" id="SSF56801">
    <property type="entry name" value="Acetyl-CoA synthetase-like"/>
    <property type="match status" value="1"/>
</dbReference>
<protein>
    <recommendedName>
        <fullName evidence="6">3-methylmercaptopropionyl-CoA ligase</fullName>
        <ecNumber evidence="5">6.2.1.44</ecNumber>
    </recommendedName>
</protein>
<dbReference type="InterPro" id="IPR020845">
    <property type="entry name" value="AMP-binding_CS"/>
</dbReference>
<evidence type="ECO:0000256" key="1">
    <source>
        <dbReference type="ARBA" id="ARBA00006432"/>
    </source>
</evidence>
<evidence type="ECO:0000259" key="7">
    <source>
        <dbReference type="Pfam" id="PF00501"/>
    </source>
</evidence>
<dbReference type="PANTHER" id="PTHR43201:SF5">
    <property type="entry name" value="MEDIUM-CHAIN ACYL-COA LIGASE ACSF2, MITOCHONDRIAL"/>
    <property type="match status" value="1"/>
</dbReference>
<evidence type="ECO:0000313" key="10">
    <source>
        <dbReference type="Proteomes" id="UP000008330"/>
    </source>
</evidence>
<dbReference type="Proteomes" id="UP000008330">
    <property type="component" value="Plasmid pRLG203"/>
</dbReference>
<comment type="similarity">
    <text evidence="1">Belongs to the ATP-dependent AMP-binding enzyme family.</text>
</comment>
<dbReference type="Pfam" id="PF13193">
    <property type="entry name" value="AMP-binding_C"/>
    <property type="match status" value="1"/>
</dbReference>
<dbReference type="InterPro" id="IPR042099">
    <property type="entry name" value="ANL_N_sf"/>
</dbReference>
<evidence type="ECO:0000256" key="4">
    <source>
        <dbReference type="ARBA" id="ARBA00051915"/>
    </source>
</evidence>
<keyword evidence="10" id="KW-1185">Reference proteome</keyword>
<feature type="domain" description="AMP-binding enzyme C-terminal" evidence="8">
    <location>
        <begin position="437"/>
        <end position="514"/>
    </location>
</feature>
<keyword evidence="2 9" id="KW-0436">Ligase</keyword>
<name>A0ABF7QZW7_RHILW</name>
<dbReference type="AlphaFoldDB" id="A0ABF7QZW7"/>
<keyword evidence="3" id="KW-0479">Metal-binding</keyword>
<keyword evidence="9" id="KW-0614">Plasmid</keyword>
<sequence length="533" mass="58933">MFSDETNRLLARGSAISLGDVLETRVMVSPDWLALEYLGHDFTYKELNTLANQCAWSLLDLGIRYGDAVVVLSENTLDYLSLIYGAAKTGVAVAGCNYRLAAPEVARSISVIAPRYVFVCASLEPLLRDAMPHYPSDIVAPEIIVWDKNDFGGAKPALSRSLQNAKTHNPRIEVDPEEVLVIVYTSGTTGAPKGAALSHRAIMARAGIMCAELHLTEHDNYVAWHPLFHMSCSDYVLITHVRGGKVFMTPRFDAHAIADFCVREKIGWLFLVPGVLDEVADAIKASGKPVAGVKYVGCMADLSPVHSLQNITEVTGAGYFNTFGTTEVGTVPSAYGTLDLDHTPVSFRKVQSTFSRMRIVDPDGKDCPFGTPGEILYRTPTLFSGYWNNDKATNETMRDGWYHSGDVCVLYEDGTYDFLGRSKYMIKSGGESIYPAEVEHVLLKHPKISEVQVIRVPDEKWSEVPAAYIATHDGQAISVHELNDFCAGHITKWKVPKHYRFISTDDFPRNVTGKIERPLLEKMFAAEQLEITS</sequence>
<dbReference type="Gene3D" id="3.40.50.12780">
    <property type="entry name" value="N-terminal domain of ligase-like"/>
    <property type="match status" value="1"/>
</dbReference>
<evidence type="ECO:0000259" key="8">
    <source>
        <dbReference type="Pfam" id="PF13193"/>
    </source>
</evidence>
<organism evidence="9 10">
    <name type="scientific">Rhizobium leguminosarum bv. trifolii (strain WSM2304)</name>
    <dbReference type="NCBI Taxonomy" id="395492"/>
    <lineage>
        <taxon>Bacteria</taxon>
        <taxon>Pseudomonadati</taxon>
        <taxon>Pseudomonadota</taxon>
        <taxon>Alphaproteobacteria</taxon>
        <taxon>Hyphomicrobiales</taxon>
        <taxon>Rhizobiaceae</taxon>
        <taxon>Rhizobium/Agrobacterium group</taxon>
        <taxon>Rhizobium</taxon>
    </lineage>
</organism>
<dbReference type="InterPro" id="IPR025110">
    <property type="entry name" value="AMP-bd_C"/>
</dbReference>
<dbReference type="EC" id="6.2.1.44" evidence="5"/>
<gene>
    <name evidence="9" type="ordered locus">Rleg2_6334</name>
</gene>
<dbReference type="Pfam" id="PF00501">
    <property type="entry name" value="AMP-binding"/>
    <property type="match status" value="1"/>
</dbReference>
<evidence type="ECO:0000256" key="6">
    <source>
        <dbReference type="ARBA" id="ARBA00067668"/>
    </source>
</evidence>
<comment type="catalytic activity">
    <reaction evidence="4">
        <text>3-(methylsulfanyl)propanoate + ATP + CoA = 3-(methylsulfanyl)propanoyl-CoA + AMP + diphosphate</text>
        <dbReference type="Rhea" id="RHEA:43052"/>
        <dbReference type="ChEBI" id="CHEBI:30616"/>
        <dbReference type="ChEBI" id="CHEBI:33019"/>
        <dbReference type="ChEBI" id="CHEBI:49016"/>
        <dbReference type="ChEBI" id="CHEBI:57287"/>
        <dbReference type="ChEBI" id="CHEBI:82815"/>
        <dbReference type="ChEBI" id="CHEBI:456215"/>
        <dbReference type="EC" id="6.2.1.44"/>
    </reaction>
    <physiologicalReaction direction="left-to-right" evidence="4">
        <dbReference type="Rhea" id="RHEA:43053"/>
    </physiologicalReaction>
</comment>
<dbReference type="InterPro" id="IPR045851">
    <property type="entry name" value="AMP-bd_C_sf"/>
</dbReference>
<dbReference type="FunFam" id="3.30.300.30:FF:000008">
    <property type="entry name" value="2,3-dihydroxybenzoate-AMP ligase"/>
    <property type="match status" value="1"/>
</dbReference>
<reference evidence="9 10" key="1">
    <citation type="journal article" date="2010" name="Stand. Genomic Sci.">
        <title>Complete genome sequence of Rhizobium leguminosarum bv trifolii strain WSM2304, an effective microsymbiont of the South American clover Trifolium polymorphum.</title>
        <authorList>
            <person name="Reeve W."/>
            <person name="O'Hara G."/>
            <person name="Chain P."/>
            <person name="Ardley J."/>
            <person name="Brau L."/>
            <person name="Nandesena K."/>
            <person name="Tiwari R."/>
            <person name="Malfatti S."/>
            <person name="Kiss H."/>
            <person name="Lapidus A."/>
            <person name="Copeland A."/>
            <person name="Nolan M."/>
            <person name="Land M."/>
            <person name="Ivanova N."/>
            <person name="Mavromatis K."/>
            <person name="Markowitz V."/>
            <person name="Kyrpides N."/>
            <person name="Melino V."/>
            <person name="Denton M."/>
            <person name="Yates R."/>
            <person name="Howieson J."/>
        </authorList>
    </citation>
    <scope>NUCLEOTIDE SEQUENCE [LARGE SCALE GENOMIC DNA]</scope>
    <source>
        <strain evidence="9 10">WSM2304</strain>
    </source>
</reference>
<dbReference type="GO" id="GO:0016874">
    <property type="term" value="F:ligase activity"/>
    <property type="evidence" value="ECO:0007669"/>
    <property type="project" value="UniProtKB-KW"/>
</dbReference>
<evidence type="ECO:0000313" key="9">
    <source>
        <dbReference type="EMBL" id="ACI59700.1"/>
    </source>
</evidence>
<accession>A0ABF7QZW7</accession>
<dbReference type="GO" id="GO:0046872">
    <property type="term" value="F:metal ion binding"/>
    <property type="evidence" value="ECO:0007669"/>
    <property type="project" value="UniProtKB-KW"/>
</dbReference>
<evidence type="ECO:0000256" key="2">
    <source>
        <dbReference type="ARBA" id="ARBA00022598"/>
    </source>
</evidence>
<evidence type="ECO:0000256" key="5">
    <source>
        <dbReference type="ARBA" id="ARBA00066616"/>
    </source>
</evidence>